<dbReference type="EMBL" id="UINC01001877">
    <property type="protein sequence ID" value="SUZ90221.1"/>
    <property type="molecule type" value="Genomic_DNA"/>
</dbReference>
<evidence type="ECO:0008006" key="2">
    <source>
        <dbReference type="Google" id="ProtNLM"/>
    </source>
</evidence>
<dbReference type="Gene3D" id="3.10.450.50">
    <property type="match status" value="1"/>
</dbReference>
<dbReference type="InterPro" id="IPR032710">
    <property type="entry name" value="NTF2-like_dom_sf"/>
</dbReference>
<name>A0A381RFF9_9ZZZZ</name>
<accession>A0A381RFF9</accession>
<sequence>MKNINLMTLVAFLVGFVIAYLYTADGVDVDNAASDHDHNTNENYAANLEIAQNFMQLHEVEDLESQIALLSDDLQHEPPRYGSEMQDKDGFISDIKGYQDNFENMDFNATYWLPGSDSLGNLNGSVRVYGVWTATHTESQKDVTLRSYHYWDFDENGLILTVGDYFDATGMMMSLQD</sequence>
<proteinExistence type="predicted"/>
<reference evidence="1" key="1">
    <citation type="submission" date="2018-05" db="EMBL/GenBank/DDBJ databases">
        <authorList>
            <person name="Lanie J.A."/>
            <person name="Ng W.-L."/>
            <person name="Kazmierczak K.M."/>
            <person name="Andrzejewski T.M."/>
            <person name="Davidsen T.M."/>
            <person name="Wayne K.J."/>
            <person name="Tettelin H."/>
            <person name="Glass J.I."/>
            <person name="Rusch D."/>
            <person name="Podicherti R."/>
            <person name="Tsui H.-C.T."/>
            <person name="Winkler M.E."/>
        </authorList>
    </citation>
    <scope>NUCLEOTIDE SEQUENCE</scope>
</reference>
<evidence type="ECO:0000313" key="1">
    <source>
        <dbReference type="EMBL" id="SUZ90221.1"/>
    </source>
</evidence>
<organism evidence="1">
    <name type="scientific">marine metagenome</name>
    <dbReference type="NCBI Taxonomy" id="408172"/>
    <lineage>
        <taxon>unclassified sequences</taxon>
        <taxon>metagenomes</taxon>
        <taxon>ecological metagenomes</taxon>
    </lineage>
</organism>
<protein>
    <recommendedName>
        <fullName evidence="2">SnoaL-like domain-containing protein</fullName>
    </recommendedName>
</protein>
<dbReference type="AlphaFoldDB" id="A0A381RFF9"/>
<gene>
    <name evidence="1" type="ORF">METZ01_LOCUS43075</name>
</gene>
<dbReference type="SUPFAM" id="SSF54427">
    <property type="entry name" value="NTF2-like"/>
    <property type="match status" value="1"/>
</dbReference>